<dbReference type="EMBL" id="KF900327">
    <property type="protein sequence ID" value="AIE91070.1"/>
    <property type="molecule type" value="Genomic_DNA"/>
</dbReference>
<feature type="compositionally biased region" description="Low complexity" evidence="1">
    <location>
        <begin position="232"/>
        <end position="244"/>
    </location>
</feature>
<feature type="transmembrane region" description="Helical" evidence="2">
    <location>
        <begin position="138"/>
        <end position="165"/>
    </location>
</feature>
<keyword evidence="2" id="KW-0812">Transmembrane</keyword>
<dbReference type="AlphaFoldDB" id="A0A075FI13"/>
<evidence type="ECO:0000256" key="1">
    <source>
        <dbReference type="SAM" id="MobiDB-lite"/>
    </source>
</evidence>
<organism evidence="3">
    <name type="scientific">uncultured marine group II/III euryarchaeote AD1000_105_G07</name>
    <dbReference type="NCBI Taxonomy" id="1457714"/>
    <lineage>
        <taxon>Archaea</taxon>
        <taxon>Methanobacteriati</taxon>
        <taxon>Methanobacteriota</taxon>
        <taxon>environmental samples</taxon>
    </lineage>
</organism>
<accession>A0A075FI13</accession>
<reference evidence="3" key="1">
    <citation type="journal article" date="2014" name="Genome Biol. Evol.">
        <title>Pangenome evidence for extensive interdomain horizontal transfer affecting lineage core and shell genes in uncultured planktonic thaumarchaeota and euryarchaeota.</title>
        <authorList>
            <person name="Deschamps P."/>
            <person name="Zivanovic Y."/>
            <person name="Moreira D."/>
            <person name="Rodriguez-Valera F."/>
            <person name="Lopez-Garcia P."/>
        </authorList>
    </citation>
    <scope>NUCLEOTIDE SEQUENCE</scope>
</reference>
<proteinExistence type="predicted"/>
<name>A0A075FI13_9EURY</name>
<keyword evidence="2" id="KW-0472">Membrane</keyword>
<protein>
    <submittedName>
        <fullName evidence="3">Uncharacterized protein</fullName>
    </submittedName>
</protein>
<evidence type="ECO:0000313" key="3">
    <source>
        <dbReference type="EMBL" id="AIE91070.1"/>
    </source>
</evidence>
<evidence type="ECO:0000256" key="2">
    <source>
        <dbReference type="SAM" id="Phobius"/>
    </source>
</evidence>
<feature type="region of interest" description="Disordered" evidence="1">
    <location>
        <begin position="215"/>
        <end position="244"/>
    </location>
</feature>
<sequence>MHIVTKITLALGIVLLIGSAVAMVVGGGSFMGDFVENPSGTEKWSGTSPTTYEGEFQMMAIYYVFVEDGSTVDVELVDGDQDSRFMPCEEDQSCNLINTAGYTYVGDISVFVDGTWQVAFTGDGDVMIREQTIDLGGFLGAIGGFTGICCSFCVLGLGVIFIFTLKSSPKQQLMVVQQDGTIQQVAGAPTAGAAPAAQGVNPAHMVGGQIHPSYQDQYQQTAPPPQQGTILPPVGGQQPPNQGF</sequence>
<keyword evidence="2" id="KW-1133">Transmembrane helix</keyword>